<evidence type="ECO:0000256" key="1">
    <source>
        <dbReference type="SAM" id="Phobius"/>
    </source>
</evidence>
<dbReference type="Proteomes" id="UP000294513">
    <property type="component" value="Unassembled WGS sequence"/>
</dbReference>
<sequence length="352" mass="36839">MDGRRKVPAPGSRTGAAWKGLLPVGVAAGVALVIGGGVDVVHHRQRAEKSEHAAKPAAKSMRTTPRYVVGVRGQGSALVVRDLRDGDDVGLPVAAPQGRRFQRISAAKNGTYVVSSYAARKVTFQRLELGKNGHPKDLEEIPRATVPGVSTPYSDLAVNPDGDRIAYVTYRGTASRVDVVSARTGARKAWTTKRPGRVGGLSWAGDILGFVWNPLPPPGGRPAGGATAGGATRKAGGIRYQMRTLDTRLPSGDLKVSKVALNLPPGVTTAVLSRDGRTVIAGLARNAQISLQAYAIGTRRPIKVVARQRSTGRVARLDADHTGGHLLVSSSDGRLYAEGAALPAGDLADAAW</sequence>
<gene>
    <name evidence="2" type="ORF">E1298_27790</name>
</gene>
<feature type="transmembrane region" description="Helical" evidence="1">
    <location>
        <begin position="20"/>
        <end position="41"/>
    </location>
</feature>
<comment type="caution">
    <text evidence="2">The sequence shown here is derived from an EMBL/GenBank/DDBJ whole genome shotgun (WGS) entry which is preliminary data.</text>
</comment>
<dbReference type="InterPro" id="IPR015943">
    <property type="entry name" value="WD40/YVTN_repeat-like_dom_sf"/>
</dbReference>
<evidence type="ECO:0008006" key="4">
    <source>
        <dbReference type="Google" id="ProtNLM"/>
    </source>
</evidence>
<reference evidence="2 3" key="1">
    <citation type="submission" date="2019-03" db="EMBL/GenBank/DDBJ databases">
        <title>Draft genome sequences of novel Actinobacteria.</title>
        <authorList>
            <person name="Sahin N."/>
            <person name="Ay H."/>
            <person name="Saygin H."/>
        </authorList>
    </citation>
    <scope>NUCLEOTIDE SEQUENCE [LARGE SCALE GENOMIC DNA]</scope>
    <source>
        <strain evidence="2 3">H3C3</strain>
    </source>
</reference>
<evidence type="ECO:0000313" key="2">
    <source>
        <dbReference type="EMBL" id="TDD79438.1"/>
    </source>
</evidence>
<keyword evidence="1" id="KW-1133">Transmembrane helix</keyword>
<dbReference type="SUPFAM" id="SSF82171">
    <property type="entry name" value="DPP6 N-terminal domain-like"/>
    <property type="match status" value="1"/>
</dbReference>
<keyword evidence="1" id="KW-0472">Membrane</keyword>
<protein>
    <recommendedName>
        <fullName evidence="4">Lactonase family protein</fullName>
    </recommendedName>
</protein>
<accession>A0A4R5B0I3</accession>
<dbReference type="Gene3D" id="2.130.10.10">
    <property type="entry name" value="YVTN repeat-like/Quinoprotein amine dehydrogenase"/>
    <property type="match status" value="1"/>
</dbReference>
<evidence type="ECO:0000313" key="3">
    <source>
        <dbReference type="Proteomes" id="UP000294513"/>
    </source>
</evidence>
<keyword evidence="3" id="KW-1185">Reference proteome</keyword>
<dbReference type="OrthoDB" id="3468798at2"/>
<dbReference type="AlphaFoldDB" id="A0A4R5B0I3"/>
<keyword evidence="1" id="KW-0812">Transmembrane</keyword>
<organism evidence="2 3">
    <name type="scientific">Actinomadura rubrisoli</name>
    <dbReference type="NCBI Taxonomy" id="2530368"/>
    <lineage>
        <taxon>Bacteria</taxon>
        <taxon>Bacillati</taxon>
        <taxon>Actinomycetota</taxon>
        <taxon>Actinomycetes</taxon>
        <taxon>Streptosporangiales</taxon>
        <taxon>Thermomonosporaceae</taxon>
        <taxon>Actinomadura</taxon>
    </lineage>
</organism>
<dbReference type="EMBL" id="SMKU01000175">
    <property type="protein sequence ID" value="TDD79438.1"/>
    <property type="molecule type" value="Genomic_DNA"/>
</dbReference>
<name>A0A4R5B0I3_9ACTN</name>
<proteinExistence type="predicted"/>